<feature type="region of interest" description="Disordered" evidence="5">
    <location>
        <begin position="78"/>
        <end position="101"/>
    </location>
</feature>
<name>A0A4R5AFG1_9ACTN</name>
<evidence type="ECO:0000256" key="2">
    <source>
        <dbReference type="ARBA" id="ARBA00023015"/>
    </source>
</evidence>
<protein>
    <submittedName>
        <fullName evidence="9">Sigma-70 family RNA polymerase sigma factor</fullName>
    </submittedName>
</protein>
<dbReference type="Proteomes" id="UP000294513">
    <property type="component" value="Unassembled WGS sequence"/>
</dbReference>
<dbReference type="NCBIfam" id="TIGR02937">
    <property type="entry name" value="sigma70-ECF"/>
    <property type="match status" value="1"/>
</dbReference>
<dbReference type="Pfam" id="PF04542">
    <property type="entry name" value="Sigma70_r2"/>
    <property type="match status" value="1"/>
</dbReference>
<feature type="domain" description="RNA polymerase sigma factor 70 region 4 type 2" evidence="7">
    <location>
        <begin position="112"/>
        <end position="163"/>
    </location>
</feature>
<evidence type="ECO:0000256" key="5">
    <source>
        <dbReference type="SAM" id="MobiDB-lite"/>
    </source>
</evidence>
<dbReference type="InterPro" id="IPR007627">
    <property type="entry name" value="RNA_pol_sigma70_r2"/>
</dbReference>
<dbReference type="EMBL" id="SMKU01000310">
    <property type="protein sequence ID" value="TDD70120.1"/>
    <property type="molecule type" value="Genomic_DNA"/>
</dbReference>
<dbReference type="Pfam" id="PF08281">
    <property type="entry name" value="Sigma70_r4_2"/>
    <property type="match status" value="1"/>
</dbReference>
<keyword evidence="2" id="KW-0805">Transcription regulation</keyword>
<accession>A0A4R5AFG1</accession>
<dbReference type="Gene3D" id="1.10.1740.10">
    <property type="match status" value="1"/>
</dbReference>
<comment type="similarity">
    <text evidence="1">Belongs to the sigma-70 factor family. ECF subfamily.</text>
</comment>
<reference evidence="9 10" key="1">
    <citation type="submission" date="2019-03" db="EMBL/GenBank/DDBJ databases">
        <title>Draft genome sequences of novel Actinobacteria.</title>
        <authorList>
            <person name="Sahin N."/>
            <person name="Ay H."/>
            <person name="Saygin H."/>
        </authorList>
    </citation>
    <scope>NUCLEOTIDE SEQUENCE [LARGE SCALE GENOMIC DNA]</scope>
    <source>
        <strain evidence="9 10">H3C3</strain>
    </source>
</reference>
<dbReference type="SUPFAM" id="SSF88659">
    <property type="entry name" value="Sigma3 and sigma4 domains of RNA polymerase sigma factors"/>
    <property type="match status" value="1"/>
</dbReference>
<evidence type="ECO:0000259" key="8">
    <source>
        <dbReference type="Pfam" id="PF20239"/>
    </source>
</evidence>
<dbReference type="SUPFAM" id="SSF88946">
    <property type="entry name" value="Sigma2 domain of RNA polymerase sigma factors"/>
    <property type="match status" value="1"/>
</dbReference>
<feature type="domain" description="RNA polymerase sigma-70 region 2" evidence="6">
    <location>
        <begin position="10"/>
        <end position="76"/>
    </location>
</feature>
<dbReference type="RefSeq" id="WP_131901742.1">
    <property type="nucleotide sequence ID" value="NZ_SMKU01000310.1"/>
</dbReference>
<feature type="compositionally biased region" description="Basic and acidic residues" evidence="5">
    <location>
        <begin position="78"/>
        <end position="91"/>
    </location>
</feature>
<proteinExistence type="inferred from homology"/>
<dbReference type="InterPro" id="IPR013325">
    <property type="entry name" value="RNA_pol_sigma_r2"/>
</dbReference>
<evidence type="ECO:0000313" key="10">
    <source>
        <dbReference type="Proteomes" id="UP000294513"/>
    </source>
</evidence>
<evidence type="ECO:0000256" key="3">
    <source>
        <dbReference type="ARBA" id="ARBA00023082"/>
    </source>
</evidence>
<dbReference type="InterPro" id="IPR013249">
    <property type="entry name" value="RNA_pol_sigma70_r4_t2"/>
</dbReference>
<dbReference type="Gene3D" id="1.10.10.10">
    <property type="entry name" value="Winged helix-like DNA-binding domain superfamily/Winged helix DNA-binding domain"/>
    <property type="match status" value="1"/>
</dbReference>
<dbReference type="GO" id="GO:0016987">
    <property type="term" value="F:sigma factor activity"/>
    <property type="evidence" value="ECO:0007669"/>
    <property type="project" value="UniProtKB-KW"/>
</dbReference>
<keyword evidence="10" id="KW-1185">Reference proteome</keyword>
<dbReference type="OrthoDB" id="9780299at2"/>
<feature type="domain" description="DUF6596" evidence="8">
    <location>
        <begin position="181"/>
        <end position="280"/>
    </location>
</feature>
<dbReference type="GO" id="GO:0006352">
    <property type="term" value="P:DNA-templated transcription initiation"/>
    <property type="evidence" value="ECO:0007669"/>
    <property type="project" value="InterPro"/>
</dbReference>
<evidence type="ECO:0000259" key="7">
    <source>
        <dbReference type="Pfam" id="PF08281"/>
    </source>
</evidence>
<dbReference type="Pfam" id="PF20239">
    <property type="entry name" value="DUF6596"/>
    <property type="match status" value="1"/>
</dbReference>
<evidence type="ECO:0000256" key="1">
    <source>
        <dbReference type="ARBA" id="ARBA00010641"/>
    </source>
</evidence>
<keyword evidence="4" id="KW-0804">Transcription</keyword>
<evidence type="ECO:0000259" key="6">
    <source>
        <dbReference type="Pfam" id="PF04542"/>
    </source>
</evidence>
<dbReference type="InterPro" id="IPR013324">
    <property type="entry name" value="RNA_pol_sigma_r3/r4-like"/>
</dbReference>
<sequence>MRPGAEVEDLLRRLAPQVLAALVRRFGNFESAEDAVQDALLAAATHWPGEGVPERPDAWLVTVASRRLTDVLRREAAGRRREERAAAREPADALVAPPADAREPGDDTLTLLLLCCHPSLTPASQVALTLRAVGGLTTAEIARAFLVPEATMAQRISRAKQRIRASGARFGMPPAGDPAARLRPVLHVLYLIFNEGYTASSGPDLHRGELTGEAIRLTRTLRGLLPGDGEVAGLLALMLLTDARRPARTRPDGGLVPLAEQDRGRWDRAAVEEGRTLIEETLARARLGPYQVQAVIAAVHADAARAEDTDWPQIVELYRLLERLDPNPVVALNHAVAVAMARGPREGLALLEPLGAAGRLSGHHRLHAVRAHLLEMAGDLEGARSCYRTAARLTTSLPEQRYLRERAGRLGNTGVPQEDGRQG</sequence>
<evidence type="ECO:0000313" key="9">
    <source>
        <dbReference type="EMBL" id="TDD70120.1"/>
    </source>
</evidence>
<dbReference type="AlphaFoldDB" id="A0A4R5AFG1"/>
<keyword evidence="3" id="KW-0731">Sigma factor</keyword>
<comment type="caution">
    <text evidence="9">The sequence shown here is derived from an EMBL/GenBank/DDBJ whole genome shotgun (WGS) entry which is preliminary data.</text>
</comment>
<evidence type="ECO:0000256" key="4">
    <source>
        <dbReference type="ARBA" id="ARBA00023163"/>
    </source>
</evidence>
<gene>
    <name evidence="9" type="ORF">E1298_36940</name>
</gene>
<dbReference type="PANTHER" id="PTHR47756">
    <property type="entry name" value="BLL6612 PROTEIN-RELATED"/>
    <property type="match status" value="1"/>
</dbReference>
<dbReference type="GO" id="GO:0003677">
    <property type="term" value="F:DNA binding"/>
    <property type="evidence" value="ECO:0007669"/>
    <property type="project" value="InterPro"/>
</dbReference>
<dbReference type="PANTHER" id="PTHR47756:SF2">
    <property type="entry name" value="BLL6612 PROTEIN"/>
    <property type="match status" value="1"/>
</dbReference>
<organism evidence="9 10">
    <name type="scientific">Actinomadura rubrisoli</name>
    <dbReference type="NCBI Taxonomy" id="2530368"/>
    <lineage>
        <taxon>Bacteria</taxon>
        <taxon>Bacillati</taxon>
        <taxon>Actinomycetota</taxon>
        <taxon>Actinomycetes</taxon>
        <taxon>Streptosporangiales</taxon>
        <taxon>Thermomonosporaceae</taxon>
        <taxon>Actinomadura</taxon>
    </lineage>
</organism>
<dbReference type="InterPro" id="IPR046531">
    <property type="entry name" value="DUF6596"/>
</dbReference>
<dbReference type="InterPro" id="IPR014284">
    <property type="entry name" value="RNA_pol_sigma-70_dom"/>
</dbReference>
<dbReference type="InterPro" id="IPR036388">
    <property type="entry name" value="WH-like_DNA-bd_sf"/>
</dbReference>